<comment type="caution">
    <text evidence="2">The sequence shown here is derived from an EMBL/GenBank/DDBJ whole genome shotgun (WGS) entry which is preliminary data.</text>
</comment>
<evidence type="ECO:0000313" key="2">
    <source>
        <dbReference type="EMBL" id="MPC75165.1"/>
    </source>
</evidence>
<dbReference type="AlphaFoldDB" id="A0A5B7HZ65"/>
<reference evidence="2 3" key="1">
    <citation type="submission" date="2019-05" db="EMBL/GenBank/DDBJ databases">
        <title>Another draft genome of Portunus trituberculatus and its Hox gene families provides insights of decapod evolution.</title>
        <authorList>
            <person name="Jeong J.-H."/>
            <person name="Song I."/>
            <person name="Kim S."/>
            <person name="Choi T."/>
            <person name="Kim D."/>
            <person name="Ryu S."/>
            <person name="Kim W."/>
        </authorList>
    </citation>
    <scope>NUCLEOTIDE SEQUENCE [LARGE SCALE GENOMIC DNA]</scope>
    <source>
        <tissue evidence="2">Muscle</tissue>
    </source>
</reference>
<protein>
    <submittedName>
        <fullName evidence="2">Uncharacterized protein</fullName>
    </submittedName>
</protein>
<accession>A0A5B7HZ65</accession>
<keyword evidence="3" id="KW-1185">Reference proteome</keyword>
<name>A0A5B7HZ65_PORTR</name>
<proteinExistence type="predicted"/>
<gene>
    <name evidence="2" type="ORF">E2C01_069549</name>
</gene>
<dbReference type="Proteomes" id="UP000324222">
    <property type="component" value="Unassembled WGS sequence"/>
</dbReference>
<evidence type="ECO:0000313" key="3">
    <source>
        <dbReference type="Proteomes" id="UP000324222"/>
    </source>
</evidence>
<organism evidence="2 3">
    <name type="scientific">Portunus trituberculatus</name>
    <name type="common">Swimming crab</name>
    <name type="synonym">Neptunus trituberculatus</name>
    <dbReference type="NCBI Taxonomy" id="210409"/>
    <lineage>
        <taxon>Eukaryota</taxon>
        <taxon>Metazoa</taxon>
        <taxon>Ecdysozoa</taxon>
        <taxon>Arthropoda</taxon>
        <taxon>Crustacea</taxon>
        <taxon>Multicrustacea</taxon>
        <taxon>Malacostraca</taxon>
        <taxon>Eumalacostraca</taxon>
        <taxon>Eucarida</taxon>
        <taxon>Decapoda</taxon>
        <taxon>Pleocyemata</taxon>
        <taxon>Brachyura</taxon>
        <taxon>Eubrachyura</taxon>
        <taxon>Portunoidea</taxon>
        <taxon>Portunidae</taxon>
        <taxon>Portuninae</taxon>
        <taxon>Portunus</taxon>
    </lineage>
</organism>
<evidence type="ECO:0000256" key="1">
    <source>
        <dbReference type="SAM" id="MobiDB-lite"/>
    </source>
</evidence>
<feature type="region of interest" description="Disordered" evidence="1">
    <location>
        <begin position="1"/>
        <end position="37"/>
    </location>
</feature>
<dbReference type="EMBL" id="VSRR010040512">
    <property type="protein sequence ID" value="MPC75165.1"/>
    <property type="molecule type" value="Genomic_DNA"/>
</dbReference>
<sequence>MQHKHAWMGAGDTSKGHGGLGRVMTFPLRRQPPCHCT</sequence>